<dbReference type="EMBL" id="AZMM01018575">
    <property type="protein sequence ID" value="ETJ18874.1"/>
    <property type="molecule type" value="Genomic_DNA"/>
</dbReference>
<evidence type="ECO:0000256" key="1">
    <source>
        <dbReference type="SAM" id="Phobius"/>
    </source>
</evidence>
<keyword evidence="1" id="KW-0812">Transmembrane</keyword>
<gene>
    <name evidence="2" type="ORF">Q604_UNBC18575G0005</name>
</gene>
<feature type="transmembrane region" description="Helical" evidence="1">
    <location>
        <begin position="40"/>
        <end position="59"/>
    </location>
</feature>
<accession>W1WR13</accession>
<feature type="transmembrane region" description="Helical" evidence="1">
    <location>
        <begin position="7"/>
        <end position="28"/>
    </location>
</feature>
<feature type="transmembrane region" description="Helical" evidence="1">
    <location>
        <begin position="95"/>
        <end position="113"/>
    </location>
</feature>
<protein>
    <submittedName>
        <fullName evidence="2">Uncharacterized protein</fullName>
    </submittedName>
</protein>
<comment type="caution">
    <text evidence="2">The sequence shown here is derived from an EMBL/GenBank/DDBJ whole genome shotgun (WGS) entry which is preliminary data.</text>
</comment>
<sequence length="123" mass="14341">MNKLIDIFLELTFFVISIILWLYGILISSDIPVSISKNEFIVLLISFILFGVLYSTYIIKCKRKEITILLLIPLVLWLFDMIYAIRYNYQTYDTILSIIGFVTTGYCTGLSIYKFKTINKVVE</sequence>
<feature type="transmembrane region" description="Helical" evidence="1">
    <location>
        <begin position="66"/>
        <end position="89"/>
    </location>
</feature>
<organism evidence="2">
    <name type="scientific">human gut metagenome</name>
    <dbReference type="NCBI Taxonomy" id="408170"/>
    <lineage>
        <taxon>unclassified sequences</taxon>
        <taxon>metagenomes</taxon>
        <taxon>organismal metagenomes</taxon>
    </lineage>
</organism>
<name>W1WR13_9ZZZZ</name>
<dbReference type="AlphaFoldDB" id="W1WR13"/>
<keyword evidence="1" id="KW-0472">Membrane</keyword>
<reference evidence="2" key="1">
    <citation type="submission" date="2013-12" db="EMBL/GenBank/DDBJ databases">
        <title>A Varibaculum cambriense genome reconstructed from a premature infant gut community with otherwise low bacterial novelty that shifts toward anaerobic metabolism during the third week of life.</title>
        <authorList>
            <person name="Brown C.T."/>
            <person name="Sharon I."/>
            <person name="Thomas B.C."/>
            <person name="Castelle C.J."/>
            <person name="Morowitz M.J."/>
            <person name="Banfield J.F."/>
        </authorList>
    </citation>
    <scope>NUCLEOTIDE SEQUENCE</scope>
</reference>
<proteinExistence type="predicted"/>
<keyword evidence="1" id="KW-1133">Transmembrane helix</keyword>
<evidence type="ECO:0000313" key="2">
    <source>
        <dbReference type="EMBL" id="ETJ18874.1"/>
    </source>
</evidence>